<dbReference type="EC" id="3.5.1.19" evidence="6"/>
<name>A0A076EU84_RHOOP</name>
<evidence type="ECO:0000256" key="1">
    <source>
        <dbReference type="ARBA" id="ARBA00006336"/>
    </source>
</evidence>
<evidence type="ECO:0000256" key="3">
    <source>
        <dbReference type="ARBA" id="ARBA00022723"/>
    </source>
</evidence>
<dbReference type="PANTHER" id="PTHR11080:SF2">
    <property type="entry name" value="LD05707P"/>
    <property type="match status" value="1"/>
</dbReference>
<dbReference type="Proteomes" id="UP000028488">
    <property type="component" value="Chromosome"/>
</dbReference>
<dbReference type="PANTHER" id="PTHR11080">
    <property type="entry name" value="PYRAZINAMIDASE/NICOTINAMIDASE"/>
    <property type="match status" value="1"/>
</dbReference>
<evidence type="ECO:0000256" key="2">
    <source>
        <dbReference type="ARBA" id="ARBA00022642"/>
    </source>
</evidence>
<dbReference type="SUPFAM" id="SSF52499">
    <property type="entry name" value="Isochorismatase-like hydrolases"/>
    <property type="match status" value="1"/>
</dbReference>
<dbReference type="GO" id="GO:0046872">
    <property type="term" value="F:metal ion binding"/>
    <property type="evidence" value="ECO:0007669"/>
    <property type="project" value="UniProtKB-KW"/>
</dbReference>
<protein>
    <recommendedName>
        <fullName evidence="6">nicotinamidase</fullName>
        <ecNumber evidence="6">3.5.1.19</ecNumber>
    </recommendedName>
    <alternativeName>
        <fullName evidence="7">Nicotinamide deamidase</fullName>
    </alternativeName>
</protein>
<evidence type="ECO:0000256" key="5">
    <source>
        <dbReference type="ARBA" id="ARBA00037900"/>
    </source>
</evidence>
<evidence type="ECO:0000313" key="10">
    <source>
        <dbReference type="Proteomes" id="UP000028488"/>
    </source>
</evidence>
<comment type="pathway">
    <text evidence="5">Cofactor biosynthesis; nicotinate biosynthesis; nicotinate from nicotinamide: step 1/1.</text>
</comment>
<gene>
    <name evidence="9" type="ORF">EP51_35675</name>
</gene>
<reference evidence="9 10" key="1">
    <citation type="submission" date="2014-07" db="EMBL/GenBank/DDBJ databases">
        <title>Genome Sequence of Rhodococcus opacus Strain R7, a Biodegrader of Mono- and Polycyclic Aromatic Hydrocarbons.</title>
        <authorList>
            <person name="Di Gennaro P."/>
            <person name="Zampolli J."/>
            <person name="Presti I."/>
            <person name="Cappelletti M."/>
            <person name="D'Ursi P."/>
            <person name="Orro A."/>
            <person name="Mezzelani A."/>
            <person name="Milanesi L."/>
        </authorList>
    </citation>
    <scope>NUCLEOTIDE SEQUENCE [LARGE SCALE GENOMIC DNA]</scope>
    <source>
        <strain evidence="9 10">R7</strain>
    </source>
</reference>
<dbReference type="EMBL" id="CP008947">
    <property type="protein sequence ID" value="AII09700.1"/>
    <property type="molecule type" value="Genomic_DNA"/>
</dbReference>
<dbReference type="AlphaFoldDB" id="A0A076EU84"/>
<dbReference type="GO" id="GO:0019363">
    <property type="term" value="P:pyridine nucleotide biosynthetic process"/>
    <property type="evidence" value="ECO:0007669"/>
    <property type="project" value="UniProtKB-KW"/>
</dbReference>
<dbReference type="InterPro" id="IPR036380">
    <property type="entry name" value="Isochorismatase-like_sf"/>
</dbReference>
<evidence type="ECO:0000256" key="6">
    <source>
        <dbReference type="ARBA" id="ARBA00039017"/>
    </source>
</evidence>
<accession>A0A076EU84</accession>
<sequence>MTDISDTDLRRALLVVDVQNDFCEGGSLAVEGGSAVAAAISRFLAATEYDAVAATIDHHIDPGHHFSEEPDYVDTWPVHCKSGTSGADFHPDLDLSCIESVFSKGEFSAAYSGFEGRNSDGQSLEKWLRAAGVTEVDVVGIATDHCVVATALDAVAAGFPTRVHLPLTAGVAPATVEAAIIAMRAAGVRLVGRAADTPSDRVTISDVGPE</sequence>
<dbReference type="Pfam" id="PF00857">
    <property type="entry name" value="Isochorismatase"/>
    <property type="match status" value="1"/>
</dbReference>
<evidence type="ECO:0000259" key="8">
    <source>
        <dbReference type="Pfam" id="PF00857"/>
    </source>
</evidence>
<dbReference type="RefSeq" id="WP_128641841.1">
    <property type="nucleotide sequence ID" value="NZ_CP008947.1"/>
</dbReference>
<keyword evidence="4" id="KW-0378">Hydrolase</keyword>
<organism evidence="9 10">
    <name type="scientific">Rhodococcus opacus</name>
    <name type="common">Nocardia opaca</name>
    <dbReference type="NCBI Taxonomy" id="37919"/>
    <lineage>
        <taxon>Bacteria</taxon>
        <taxon>Bacillati</taxon>
        <taxon>Actinomycetota</taxon>
        <taxon>Actinomycetes</taxon>
        <taxon>Mycobacteriales</taxon>
        <taxon>Nocardiaceae</taxon>
        <taxon>Rhodococcus</taxon>
    </lineage>
</organism>
<comment type="similarity">
    <text evidence="1">Belongs to the isochorismatase family.</text>
</comment>
<dbReference type="InterPro" id="IPR052347">
    <property type="entry name" value="Isochorismatase_Nicotinamidase"/>
</dbReference>
<dbReference type="InterPro" id="IPR000868">
    <property type="entry name" value="Isochorismatase-like_dom"/>
</dbReference>
<dbReference type="GO" id="GO:0008936">
    <property type="term" value="F:nicotinamidase activity"/>
    <property type="evidence" value="ECO:0007669"/>
    <property type="project" value="UniProtKB-EC"/>
</dbReference>
<keyword evidence="2" id="KW-0662">Pyridine nucleotide biosynthesis</keyword>
<keyword evidence="3" id="KW-0479">Metal-binding</keyword>
<dbReference type="Gene3D" id="3.40.50.850">
    <property type="entry name" value="Isochorismatase-like"/>
    <property type="match status" value="1"/>
</dbReference>
<feature type="domain" description="Isochorismatase-like" evidence="8">
    <location>
        <begin position="12"/>
        <end position="191"/>
    </location>
</feature>
<evidence type="ECO:0000256" key="4">
    <source>
        <dbReference type="ARBA" id="ARBA00022801"/>
    </source>
</evidence>
<proteinExistence type="inferred from homology"/>
<dbReference type="eggNOG" id="COG1335">
    <property type="taxonomic scope" value="Bacteria"/>
</dbReference>
<evidence type="ECO:0000256" key="7">
    <source>
        <dbReference type="ARBA" id="ARBA00043224"/>
    </source>
</evidence>
<evidence type="ECO:0000313" key="9">
    <source>
        <dbReference type="EMBL" id="AII09700.1"/>
    </source>
</evidence>